<evidence type="ECO:0000313" key="1">
    <source>
        <dbReference type="EMBL" id="KAI4310344.1"/>
    </source>
</evidence>
<name>A0ACB9LGD6_9MYRT</name>
<proteinExistence type="predicted"/>
<gene>
    <name evidence="1" type="ORF">MLD38_035328</name>
</gene>
<keyword evidence="2" id="KW-1185">Reference proteome</keyword>
<sequence length="248" mass="27615">MAASAFPSSYPCSVKKAVACSGRGRELAVAKASNKDVDNSVMPVSPGELCVRGLYYSINEKDAKESRRIVAEDCCFRDYAFTKPFNGNKEIVAFLEQLGVAMGKNVKFCLEEVHEDGEAAWASWHLEWKGSEIPLTRGCSNFRFSKQGDGVLIRKAQVFIESPIKPGGFVLILLKAVTSLFDEFPKATESFLKSPEAVILFVQRIYLMFLMPFIKPLLSSYINLGQFVARALGYILSVLILFLKLIFK</sequence>
<protein>
    <submittedName>
        <fullName evidence="1">Uncharacterized protein</fullName>
    </submittedName>
</protein>
<accession>A0ACB9LGD6</accession>
<dbReference type="EMBL" id="CM042890">
    <property type="protein sequence ID" value="KAI4310344.1"/>
    <property type="molecule type" value="Genomic_DNA"/>
</dbReference>
<comment type="caution">
    <text evidence="1">The sequence shown here is derived from an EMBL/GenBank/DDBJ whole genome shotgun (WGS) entry which is preliminary data.</text>
</comment>
<organism evidence="1 2">
    <name type="scientific">Melastoma candidum</name>
    <dbReference type="NCBI Taxonomy" id="119954"/>
    <lineage>
        <taxon>Eukaryota</taxon>
        <taxon>Viridiplantae</taxon>
        <taxon>Streptophyta</taxon>
        <taxon>Embryophyta</taxon>
        <taxon>Tracheophyta</taxon>
        <taxon>Spermatophyta</taxon>
        <taxon>Magnoliopsida</taxon>
        <taxon>eudicotyledons</taxon>
        <taxon>Gunneridae</taxon>
        <taxon>Pentapetalae</taxon>
        <taxon>rosids</taxon>
        <taxon>malvids</taxon>
        <taxon>Myrtales</taxon>
        <taxon>Melastomataceae</taxon>
        <taxon>Melastomatoideae</taxon>
        <taxon>Melastomateae</taxon>
        <taxon>Melastoma</taxon>
    </lineage>
</organism>
<evidence type="ECO:0000313" key="2">
    <source>
        <dbReference type="Proteomes" id="UP001057402"/>
    </source>
</evidence>
<dbReference type="Proteomes" id="UP001057402">
    <property type="component" value="Chromosome 11"/>
</dbReference>
<reference evidence="2" key="1">
    <citation type="journal article" date="2023" name="Front. Plant Sci.">
        <title>Chromosomal-level genome assembly of Melastoma candidum provides insights into trichome evolution.</title>
        <authorList>
            <person name="Zhong Y."/>
            <person name="Wu W."/>
            <person name="Sun C."/>
            <person name="Zou P."/>
            <person name="Liu Y."/>
            <person name="Dai S."/>
            <person name="Zhou R."/>
        </authorList>
    </citation>
    <scope>NUCLEOTIDE SEQUENCE [LARGE SCALE GENOMIC DNA]</scope>
</reference>